<proteinExistence type="predicted"/>
<reference evidence="1" key="1">
    <citation type="journal article" date="2021" name="Proc. Natl. Acad. Sci. U.S.A.">
        <title>A Catalog of Tens of Thousands of Viruses from Human Metagenomes Reveals Hidden Associations with Chronic Diseases.</title>
        <authorList>
            <person name="Tisza M.J."/>
            <person name="Buck C.B."/>
        </authorList>
    </citation>
    <scope>NUCLEOTIDE SEQUENCE</scope>
    <source>
        <strain evidence="1">Ct2hZ16</strain>
    </source>
</reference>
<name>A0A8S5QVA7_9CAUD</name>
<organism evidence="1">
    <name type="scientific">Siphoviridae sp. ct2hZ16</name>
    <dbReference type="NCBI Taxonomy" id="2826276"/>
    <lineage>
        <taxon>Viruses</taxon>
        <taxon>Duplodnaviria</taxon>
        <taxon>Heunggongvirae</taxon>
        <taxon>Uroviricota</taxon>
        <taxon>Caudoviricetes</taxon>
    </lineage>
</organism>
<dbReference type="EMBL" id="BK015739">
    <property type="protein sequence ID" value="DAE22753.1"/>
    <property type="molecule type" value="Genomic_DNA"/>
</dbReference>
<dbReference type="Gene3D" id="1.10.8.200">
    <property type="entry name" value="Replisome organizer (g39p helicase loader/inhibitor protein)"/>
    <property type="match status" value="1"/>
</dbReference>
<accession>A0A8S5QVA7</accession>
<protein>
    <submittedName>
        <fullName evidence="1">Loader and inhibitor of phage G40P</fullName>
    </submittedName>
</protein>
<sequence>MTYQETAALLLLAKKNWKNICNSTDEEEIAETVKFWAESLEDIPNNVAIKAVKELSKETTFPPTVHEVRKKALSINASSHENWSMRLALDRYIELGVPLPKWFYASVQSLGASCPAAYLQACRSGQKISAGACG</sequence>
<evidence type="ECO:0000313" key="1">
    <source>
        <dbReference type="EMBL" id="DAE22753.1"/>
    </source>
</evidence>